<protein>
    <submittedName>
        <fullName evidence="1">Uncharacterized protein</fullName>
    </submittedName>
</protein>
<dbReference type="AlphaFoldDB" id="A0A6C0EEG5"/>
<organism evidence="1">
    <name type="scientific">viral metagenome</name>
    <dbReference type="NCBI Taxonomy" id="1070528"/>
    <lineage>
        <taxon>unclassified sequences</taxon>
        <taxon>metagenomes</taxon>
        <taxon>organismal metagenomes</taxon>
    </lineage>
</organism>
<evidence type="ECO:0000313" key="1">
    <source>
        <dbReference type="EMBL" id="QHT27142.1"/>
    </source>
</evidence>
<name>A0A6C0EEG5_9ZZZZ</name>
<accession>A0A6C0EEG5</accession>
<proteinExistence type="predicted"/>
<reference evidence="1" key="1">
    <citation type="journal article" date="2020" name="Nature">
        <title>Giant virus diversity and host interactions through global metagenomics.</title>
        <authorList>
            <person name="Schulz F."/>
            <person name="Roux S."/>
            <person name="Paez-Espino D."/>
            <person name="Jungbluth S."/>
            <person name="Walsh D.A."/>
            <person name="Denef V.J."/>
            <person name="McMahon K.D."/>
            <person name="Konstantinidis K.T."/>
            <person name="Eloe-Fadrosh E.A."/>
            <person name="Kyrpides N.C."/>
            <person name="Woyke T."/>
        </authorList>
    </citation>
    <scope>NUCLEOTIDE SEQUENCE</scope>
    <source>
        <strain evidence="1">GVMAG-M-3300023179-2</strain>
    </source>
</reference>
<dbReference type="EMBL" id="MN739812">
    <property type="protein sequence ID" value="QHT27142.1"/>
    <property type="molecule type" value="Genomic_DNA"/>
</dbReference>
<sequence>MEINYKLILKYLSPDNSINKENINSDENKVTESEISDYYSSSFLESNPKSKSLDLIKNENNSNFITKKNLYNYSTNFPLKFQNIFSDKYYRFGITVFDNNNNNISFWSSLLTLIDIDKKFIIPYENDEINIINNFKNELIDKYSKKGLSACLKKFDKNDIKERIKLIPDYLIIQYIVDIININIFILDFKTETINIIYNEIIMNPLKPTIILANFDFYWEPIILNKKSDNQKIFNYNDSIIKKLLNNDIKYYEESKLNKHFNCDSPKNIIINENNKLSIINSKNDALFVEPSEEVKIIENIPNNTTDNEEFKNLNKTKLNKMKLDDLIILLKKINNTIDINNKKSKKKMITKKELIELILNQFN</sequence>